<dbReference type="CDD" id="cd05233">
    <property type="entry name" value="SDR_c"/>
    <property type="match status" value="1"/>
</dbReference>
<protein>
    <submittedName>
        <fullName evidence="2">SDR family oxidoreductase</fullName>
    </submittedName>
</protein>
<dbReference type="PANTHER" id="PTHR42879">
    <property type="entry name" value="3-OXOACYL-(ACYL-CARRIER-PROTEIN) REDUCTASE"/>
    <property type="match status" value="1"/>
</dbReference>
<sequence length="261" mass="27260">MTARLSGRTAVLIGGAVGIGRGIAQRLLEEGAQLIVGDVNDTAGFDLMRSLGLDQGQFLKVDVSSAADCKALADLAVSRFGKLDILVQNAGIYPVALIDEATVEHWDHVMAVNLRGAFVSTKACVPLMRANGWGRVVFTSSITGPRVVSHGLAAYAATKAGINGFIKVAALELATAGITVNGVEPGNILTEGLQSGRSTQFIQSMERSIPMGRLGTPRDIANAVCFLASDDAAYITGTTIVVDGGQTLPENKDFVDPSTWS</sequence>
<dbReference type="EMBL" id="JAUYVI010000007">
    <property type="protein sequence ID" value="MDQ7250377.1"/>
    <property type="molecule type" value="Genomic_DNA"/>
</dbReference>
<dbReference type="InterPro" id="IPR020904">
    <property type="entry name" value="Sc_DH/Rdtase_CS"/>
</dbReference>
<dbReference type="PRINTS" id="PR00080">
    <property type="entry name" value="SDRFAMILY"/>
</dbReference>
<dbReference type="RefSeq" id="WP_379959578.1">
    <property type="nucleotide sequence ID" value="NZ_JAUYVI010000007.1"/>
</dbReference>
<dbReference type="NCBIfam" id="NF005559">
    <property type="entry name" value="PRK07231.1"/>
    <property type="match status" value="1"/>
</dbReference>
<name>A0ABU0YT57_9PROT</name>
<evidence type="ECO:0000313" key="3">
    <source>
        <dbReference type="Proteomes" id="UP001230156"/>
    </source>
</evidence>
<dbReference type="InterPro" id="IPR002347">
    <property type="entry name" value="SDR_fam"/>
</dbReference>
<dbReference type="Gene3D" id="3.40.50.720">
    <property type="entry name" value="NAD(P)-binding Rossmann-like Domain"/>
    <property type="match status" value="1"/>
</dbReference>
<dbReference type="Pfam" id="PF13561">
    <property type="entry name" value="adh_short_C2"/>
    <property type="match status" value="1"/>
</dbReference>
<dbReference type="SUPFAM" id="SSF51735">
    <property type="entry name" value="NAD(P)-binding Rossmann-fold domains"/>
    <property type="match status" value="1"/>
</dbReference>
<proteinExistence type="inferred from homology"/>
<keyword evidence="3" id="KW-1185">Reference proteome</keyword>
<dbReference type="PRINTS" id="PR00081">
    <property type="entry name" value="GDHRDH"/>
</dbReference>
<dbReference type="InterPro" id="IPR050259">
    <property type="entry name" value="SDR"/>
</dbReference>
<dbReference type="InterPro" id="IPR036291">
    <property type="entry name" value="NAD(P)-bd_dom_sf"/>
</dbReference>
<gene>
    <name evidence="2" type="ORF">Q8A70_21990</name>
</gene>
<dbReference type="PROSITE" id="PS00061">
    <property type="entry name" value="ADH_SHORT"/>
    <property type="match status" value="1"/>
</dbReference>
<dbReference type="Proteomes" id="UP001230156">
    <property type="component" value="Unassembled WGS sequence"/>
</dbReference>
<comment type="caution">
    <text evidence="2">The sequence shown here is derived from an EMBL/GenBank/DDBJ whole genome shotgun (WGS) entry which is preliminary data.</text>
</comment>
<accession>A0ABU0YT57</accession>
<reference evidence="3" key="1">
    <citation type="submission" date="2023-08" db="EMBL/GenBank/DDBJ databases">
        <title>Rhodospirillaceae gen. nov., a novel taxon isolated from the Yangtze River Yuezi River estuary sludge.</title>
        <authorList>
            <person name="Ruan L."/>
        </authorList>
    </citation>
    <scope>NUCLEOTIDE SEQUENCE [LARGE SCALE GENOMIC DNA]</scope>
    <source>
        <strain evidence="3">R-7</strain>
    </source>
</reference>
<evidence type="ECO:0000256" key="1">
    <source>
        <dbReference type="ARBA" id="ARBA00006484"/>
    </source>
</evidence>
<dbReference type="PANTHER" id="PTHR42879:SF2">
    <property type="entry name" value="3-OXOACYL-[ACYL-CARRIER-PROTEIN] REDUCTASE FABG"/>
    <property type="match status" value="1"/>
</dbReference>
<evidence type="ECO:0000313" key="2">
    <source>
        <dbReference type="EMBL" id="MDQ7250377.1"/>
    </source>
</evidence>
<organism evidence="2 3">
    <name type="scientific">Dongia sedimenti</name>
    <dbReference type="NCBI Taxonomy" id="3064282"/>
    <lineage>
        <taxon>Bacteria</taxon>
        <taxon>Pseudomonadati</taxon>
        <taxon>Pseudomonadota</taxon>
        <taxon>Alphaproteobacteria</taxon>
        <taxon>Rhodospirillales</taxon>
        <taxon>Dongiaceae</taxon>
        <taxon>Dongia</taxon>
    </lineage>
</organism>
<comment type="similarity">
    <text evidence="1">Belongs to the short-chain dehydrogenases/reductases (SDR) family.</text>
</comment>